<proteinExistence type="predicted"/>
<feature type="coiled-coil region" evidence="3">
    <location>
        <begin position="400"/>
        <end position="427"/>
    </location>
</feature>
<dbReference type="Pfam" id="PF07696">
    <property type="entry name" value="7TMR-DISMED2"/>
    <property type="match status" value="1"/>
</dbReference>
<dbReference type="InterPro" id="IPR011623">
    <property type="entry name" value="7TMR_DISM_rcpt_extracell_dom1"/>
</dbReference>
<feature type="transmembrane region" description="Helical" evidence="4">
    <location>
        <begin position="319"/>
        <end position="339"/>
    </location>
</feature>
<dbReference type="GO" id="GO:0000155">
    <property type="term" value="F:phosphorelay sensor kinase activity"/>
    <property type="evidence" value="ECO:0007669"/>
    <property type="project" value="InterPro"/>
</dbReference>
<dbReference type="InterPro" id="IPR011622">
    <property type="entry name" value="7TMR_DISM_rcpt_extracell_dom2"/>
</dbReference>
<evidence type="ECO:0000256" key="1">
    <source>
        <dbReference type="ARBA" id="ARBA00022777"/>
    </source>
</evidence>
<evidence type="ECO:0000313" key="7">
    <source>
        <dbReference type="Proteomes" id="UP000285138"/>
    </source>
</evidence>
<dbReference type="PROSITE" id="PS50109">
    <property type="entry name" value="HIS_KIN"/>
    <property type="match status" value="1"/>
</dbReference>
<dbReference type="InterPro" id="IPR010559">
    <property type="entry name" value="Sig_transdc_His_kin_internal"/>
</dbReference>
<dbReference type="InterPro" id="IPR003594">
    <property type="entry name" value="HATPase_dom"/>
</dbReference>
<reference evidence="6 7" key="1">
    <citation type="submission" date="2018-08" db="EMBL/GenBank/DDBJ databases">
        <title>The metabolism and importance of syntrophic acetate oxidation coupled to methane or sulfide production in haloalkaline environments.</title>
        <authorList>
            <person name="Timmers P.H.A."/>
            <person name="Vavourakis C.D."/>
            <person name="Sorokin D.Y."/>
            <person name="Sinninghe Damste J.S."/>
            <person name="Muyzer G."/>
            <person name="Stams A.J.M."/>
            <person name="Plugge C.M."/>
        </authorList>
    </citation>
    <scope>NUCLEOTIDE SEQUENCE [LARGE SCALE GENOMIC DNA]</scope>
    <source>
        <strain evidence="6">MSAO_Bac1</strain>
    </source>
</reference>
<sequence>MLKKGALGVFILVSVLLIIPLLSNNSFLPAEAQDSLAIEKSRIKYNLNPYVELLEDPSKELTLSDVLSDEYAHSFKTHGDEKAPSFSYTDSVIWLRFQLENFSPEKDWLLELGYPLLNSVIFYYPEDDGSYSSHQTGNALPYQSREVAHRNFAFNIPSSLNQEQPFFLRIDTESAMVIPLSIWEYQSFMRKAQGDYFRLGIYYGIILMMICFILVLFLFTRERDYLYYAIFISSTGLFLMTFNGLTFQYFWPHNPWWGQNAINFFLFLGSASGFLFTAKILPVKEYFPFLYRLLRTVGTFAALMVPLTLVLDFTLNMKIGIATSVLGALLILPLALLCWQKEYRPAKYFFGGWLIFTTGIILMSSRSLGIMADSFITMYSAQLGFFVKIIFIFIGLADHMHILKKEKENLSMDLKQLLQEVQAAHSAFLFAQIKPHFLFNALNTISYFTLKDPRRAKELIGDFSTYLRQSFDFKKVPNLISLQEELKLVKAYVNIEKARYPDQLEVEYNIDLKEESRVPPFSIQPLVENAIIHGVRAREEGNGKVTITCKTFKEGTFISVEDNGPGIPEDKLVSIFNQQEERGIGLWNIEKRLKGIFGKGLEINRLEGGGISVSFLIPNISLENLEEDEGFKFKDFITGSRLT</sequence>
<dbReference type="Gene3D" id="2.60.40.2380">
    <property type="match status" value="1"/>
</dbReference>
<keyword evidence="1" id="KW-0418">Kinase</keyword>
<evidence type="ECO:0000256" key="4">
    <source>
        <dbReference type="SAM" id="Phobius"/>
    </source>
</evidence>
<keyword evidence="4" id="KW-1133">Transmembrane helix</keyword>
<dbReference type="GO" id="GO:0016020">
    <property type="term" value="C:membrane"/>
    <property type="evidence" value="ECO:0007669"/>
    <property type="project" value="InterPro"/>
</dbReference>
<feature type="transmembrane region" description="Helical" evidence="4">
    <location>
        <begin position="226"/>
        <end position="250"/>
    </location>
</feature>
<feature type="transmembrane region" description="Helical" evidence="4">
    <location>
        <begin position="262"/>
        <end position="281"/>
    </location>
</feature>
<feature type="domain" description="Histidine kinase" evidence="5">
    <location>
        <begin position="523"/>
        <end position="621"/>
    </location>
</feature>
<dbReference type="SUPFAM" id="SSF55874">
    <property type="entry name" value="ATPase domain of HSP90 chaperone/DNA topoisomerase II/histidine kinase"/>
    <property type="match status" value="1"/>
</dbReference>
<dbReference type="InterPro" id="IPR005467">
    <property type="entry name" value="His_kinase_dom"/>
</dbReference>
<dbReference type="SMART" id="SM00387">
    <property type="entry name" value="HATPase_c"/>
    <property type="match status" value="1"/>
</dbReference>
<name>A0A424YA94_9FIRM</name>
<dbReference type="Pfam" id="PF02518">
    <property type="entry name" value="HATPase_c"/>
    <property type="match status" value="1"/>
</dbReference>
<dbReference type="Proteomes" id="UP000285138">
    <property type="component" value="Unassembled WGS sequence"/>
</dbReference>
<feature type="transmembrane region" description="Helical" evidence="4">
    <location>
        <begin position="293"/>
        <end position="313"/>
    </location>
</feature>
<feature type="transmembrane region" description="Helical" evidence="4">
    <location>
        <begin position="200"/>
        <end position="219"/>
    </location>
</feature>
<feature type="transmembrane region" description="Helical" evidence="4">
    <location>
        <begin position="376"/>
        <end position="397"/>
    </location>
</feature>
<keyword evidence="3" id="KW-0175">Coiled coil</keyword>
<dbReference type="Gene3D" id="3.30.565.10">
    <property type="entry name" value="Histidine kinase-like ATPase, C-terminal domain"/>
    <property type="match status" value="1"/>
</dbReference>
<accession>A0A424YA94</accession>
<dbReference type="Pfam" id="PF07695">
    <property type="entry name" value="7TMR-DISM_7TM"/>
    <property type="match status" value="1"/>
</dbReference>
<evidence type="ECO:0000256" key="2">
    <source>
        <dbReference type="ARBA" id="ARBA00023012"/>
    </source>
</evidence>
<protein>
    <recommendedName>
        <fullName evidence="5">Histidine kinase domain-containing protein</fullName>
    </recommendedName>
</protein>
<dbReference type="AlphaFoldDB" id="A0A424YA94"/>
<keyword evidence="4" id="KW-0812">Transmembrane</keyword>
<evidence type="ECO:0000256" key="3">
    <source>
        <dbReference type="SAM" id="Coils"/>
    </source>
</evidence>
<keyword evidence="2" id="KW-0902">Two-component regulatory system</keyword>
<dbReference type="InterPro" id="IPR036890">
    <property type="entry name" value="HATPase_C_sf"/>
</dbReference>
<comment type="caution">
    <text evidence="6">The sequence shown here is derived from an EMBL/GenBank/DDBJ whole genome shotgun (WGS) entry which is preliminary data.</text>
</comment>
<feature type="transmembrane region" description="Helical" evidence="4">
    <location>
        <begin position="346"/>
        <end position="364"/>
    </location>
</feature>
<dbReference type="InterPro" id="IPR050640">
    <property type="entry name" value="Bact_2-comp_sensor_kinase"/>
</dbReference>
<evidence type="ECO:0000313" key="6">
    <source>
        <dbReference type="EMBL" id="RQD73389.1"/>
    </source>
</evidence>
<dbReference type="EMBL" id="QZAA01000258">
    <property type="protein sequence ID" value="RQD73389.1"/>
    <property type="molecule type" value="Genomic_DNA"/>
</dbReference>
<keyword evidence="1" id="KW-0808">Transferase</keyword>
<dbReference type="Pfam" id="PF06580">
    <property type="entry name" value="His_kinase"/>
    <property type="match status" value="1"/>
</dbReference>
<dbReference type="PANTHER" id="PTHR34220:SF7">
    <property type="entry name" value="SENSOR HISTIDINE KINASE YPDA"/>
    <property type="match status" value="1"/>
</dbReference>
<evidence type="ECO:0000259" key="5">
    <source>
        <dbReference type="PROSITE" id="PS50109"/>
    </source>
</evidence>
<dbReference type="PANTHER" id="PTHR34220">
    <property type="entry name" value="SENSOR HISTIDINE KINASE YPDA"/>
    <property type="match status" value="1"/>
</dbReference>
<keyword evidence="4" id="KW-0472">Membrane</keyword>
<organism evidence="6 7">
    <name type="scientific">Candidatus Syntrophonatronum acetioxidans</name>
    <dbReference type="NCBI Taxonomy" id="1795816"/>
    <lineage>
        <taxon>Bacteria</taxon>
        <taxon>Bacillati</taxon>
        <taxon>Bacillota</taxon>
        <taxon>Clostridia</taxon>
        <taxon>Eubacteriales</taxon>
        <taxon>Syntrophomonadaceae</taxon>
        <taxon>Candidatus Syntrophonatronum</taxon>
    </lineage>
</organism>
<gene>
    <name evidence="6" type="ORF">D5R97_09485</name>
</gene>